<dbReference type="PANTHER" id="PTHR43776">
    <property type="entry name" value="TRANSPORT ATP-BINDING PROTEIN"/>
    <property type="match status" value="1"/>
</dbReference>
<dbReference type="PROSITE" id="PS00211">
    <property type="entry name" value="ABC_TRANSPORTER_1"/>
    <property type="match status" value="1"/>
</dbReference>
<dbReference type="AlphaFoldDB" id="A0A848GZJ5"/>
<accession>A0A848GZJ5</accession>
<comment type="caution">
    <text evidence="7">The sequence shown here is derived from an EMBL/GenBank/DDBJ whole genome shotgun (WGS) entry which is preliminary data.</text>
</comment>
<dbReference type="InterPro" id="IPR003439">
    <property type="entry name" value="ABC_transporter-like_ATP-bd"/>
</dbReference>
<keyword evidence="8" id="KW-1185">Reference proteome</keyword>
<dbReference type="EMBL" id="JABBFX010000001">
    <property type="protein sequence ID" value="NML42811.1"/>
    <property type="molecule type" value="Genomic_DNA"/>
</dbReference>
<dbReference type="InterPro" id="IPR017871">
    <property type="entry name" value="ABC_transporter-like_CS"/>
</dbReference>
<dbReference type="FunFam" id="3.40.50.300:FF:000016">
    <property type="entry name" value="Oligopeptide ABC transporter ATP-binding component"/>
    <property type="match status" value="1"/>
</dbReference>
<dbReference type="GO" id="GO:0005524">
    <property type="term" value="F:ATP binding"/>
    <property type="evidence" value="ECO:0007669"/>
    <property type="project" value="UniProtKB-KW"/>
</dbReference>
<sequence length="313" mass="33826">MNALLDIDAMSVHFKVGGGLLKRGQVLRAVENVTLRIEENETVALVGESGSGKTTLGRVVAGLADPSAGAVRYRGGAVRPAGKVQMIFQDPFSALDPRMLVADIVAEPLRLLGVDAQERRERARALIEQVRLPADAGDRYPHEFSGGQRQRIAIARALVADPELVVADEPLSALDVSIQSQVLNLIAELRETRKLAMLFISHDLGVVHHLADRVAVLYLGRLVEVAKRDDLFARPSHPYTRALLDAAPRIGPRRVPGAGLSLRGEIPSPINPPSGCVFHTRCPKATDLCRTTAPALEPAPGRPVQWAACHHKE</sequence>
<feature type="domain" description="ABC transporter" evidence="6">
    <location>
        <begin position="7"/>
        <end position="244"/>
    </location>
</feature>
<keyword evidence="3" id="KW-0472">Membrane</keyword>
<dbReference type="InterPro" id="IPR003593">
    <property type="entry name" value="AAA+_ATPase"/>
</dbReference>
<dbReference type="RefSeq" id="WP_169417063.1">
    <property type="nucleotide sequence ID" value="NZ_JABBFX010000001.1"/>
</dbReference>
<proteinExistence type="inferred from homology"/>
<dbReference type="PROSITE" id="PS50893">
    <property type="entry name" value="ABC_TRANSPORTER_2"/>
    <property type="match status" value="1"/>
</dbReference>
<dbReference type="Proteomes" id="UP000541185">
    <property type="component" value="Unassembled WGS sequence"/>
</dbReference>
<dbReference type="GO" id="GO:0016887">
    <property type="term" value="F:ATP hydrolysis activity"/>
    <property type="evidence" value="ECO:0007669"/>
    <property type="project" value="InterPro"/>
</dbReference>
<evidence type="ECO:0000256" key="2">
    <source>
        <dbReference type="ARBA" id="ARBA00022448"/>
    </source>
</evidence>
<dbReference type="GO" id="GO:0015833">
    <property type="term" value="P:peptide transport"/>
    <property type="evidence" value="ECO:0007669"/>
    <property type="project" value="InterPro"/>
</dbReference>
<organism evidence="7 8">
    <name type="scientific">Ramlibacter agri</name>
    <dbReference type="NCBI Taxonomy" id="2728837"/>
    <lineage>
        <taxon>Bacteria</taxon>
        <taxon>Pseudomonadati</taxon>
        <taxon>Pseudomonadota</taxon>
        <taxon>Betaproteobacteria</taxon>
        <taxon>Burkholderiales</taxon>
        <taxon>Comamonadaceae</taxon>
        <taxon>Ramlibacter</taxon>
    </lineage>
</organism>
<dbReference type="NCBIfam" id="TIGR01727">
    <property type="entry name" value="oligo_HPY"/>
    <property type="match status" value="1"/>
</dbReference>
<evidence type="ECO:0000256" key="5">
    <source>
        <dbReference type="ARBA" id="ARBA00022840"/>
    </source>
</evidence>
<name>A0A848GZJ5_9BURK</name>
<evidence type="ECO:0000259" key="6">
    <source>
        <dbReference type="PROSITE" id="PS50893"/>
    </source>
</evidence>
<dbReference type="GO" id="GO:0055085">
    <property type="term" value="P:transmembrane transport"/>
    <property type="evidence" value="ECO:0007669"/>
    <property type="project" value="UniProtKB-ARBA"/>
</dbReference>
<evidence type="ECO:0000256" key="3">
    <source>
        <dbReference type="ARBA" id="ARBA00022475"/>
    </source>
</evidence>
<dbReference type="InterPro" id="IPR027417">
    <property type="entry name" value="P-loop_NTPase"/>
</dbReference>
<dbReference type="Pfam" id="PF00005">
    <property type="entry name" value="ABC_tran"/>
    <property type="match status" value="1"/>
</dbReference>
<keyword evidence="5 7" id="KW-0067">ATP-binding</keyword>
<keyword evidence="2" id="KW-0813">Transport</keyword>
<dbReference type="CDD" id="cd03257">
    <property type="entry name" value="ABC_NikE_OppD_transporters"/>
    <property type="match status" value="1"/>
</dbReference>
<dbReference type="SUPFAM" id="SSF52540">
    <property type="entry name" value="P-loop containing nucleoside triphosphate hydrolases"/>
    <property type="match status" value="1"/>
</dbReference>
<dbReference type="Pfam" id="PF08352">
    <property type="entry name" value="oligo_HPY"/>
    <property type="match status" value="1"/>
</dbReference>
<dbReference type="InterPro" id="IPR013563">
    <property type="entry name" value="Oligopep_ABC_C"/>
</dbReference>
<reference evidence="7 8" key="1">
    <citation type="submission" date="2020-04" db="EMBL/GenBank/DDBJ databases">
        <title>Ramlibacter sp. G-1-2-2 isolated from soil.</title>
        <authorList>
            <person name="Dahal R.H."/>
        </authorList>
    </citation>
    <scope>NUCLEOTIDE SEQUENCE [LARGE SCALE GENOMIC DNA]</scope>
    <source>
        <strain evidence="7 8">G-1-2-2</strain>
    </source>
</reference>
<evidence type="ECO:0000313" key="7">
    <source>
        <dbReference type="EMBL" id="NML42811.1"/>
    </source>
</evidence>
<evidence type="ECO:0000256" key="1">
    <source>
        <dbReference type="ARBA" id="ARBA00005417"/>
    </source>
</evidence>
<protein>
    <submittedName>
        <fullName evidence="7">ABC transporter ATP-binding protein</fullName>
    </submittedName>
</protein>
<comment type="similarity">
    <text evidence="1">Belongs to the ABC transporter superfamily.</text>
</comment>
<dbReference type="InterPro" id="IPR050319">
    <property type="entry name" value="ABC_transp_ATP-bind"/>
</dbReference>
<keyword evidence="4" id="KW-0547">Nucleotide-binding</keyword>
<dbReference type="PANTHER" id="PTHR43776:SF7">
    <property type="entry name" value="D,D-DIPEPTIDE TRANSPORT ATP-BINDING PROTEIN DDPF-RELATED"/>
    <property type="match status" value="1"/>
</dbReference>
<keyword evidence="3" id="KW-1003">Cell membrane</keyword>
<dbReference type="SMART" id="SM00382">
    <property type="entry name" value="AAA"/>
    <property type="match status" value="1"/>
</dbReference>
<evidence type="ECO:0000256" key="4">
    <source>
        <dbReference type="ARBA" id="ARBA00022741"/>
    </source>
</evidence>
<evidence type="ECO:0000313" key="8">
    <source>
        <dbReference type="Proteomes" id="UP000541185"/>
    </source>
</evidence>
<gene>
    <name evidence="7" type="ORF">HHL11_03540</name>
</gene>
<dbReference type="Gene3D" id="3.40.50.300">
    <property type="entry name" value="P-loop containing nucleotide triphosphate hydrolases"/>
    <property type="match status" value="1"/>
</dbReference>